<gene>
    <name evidence="28" type="ORF">GMOD_00007214</name>
</gene>
<evidence type="ECO:0000259" key="27">
    <source>
        <dbReference type="Pfam" id="PF02823"/>
    </source>
</evidence>
<feature type="compositionally biased region" description="Basic and acidic residues" evidence="26">
    <location>
        <begin position="849"/>
        <end position="865"/>
    </location>
</feature>
<keyword evidence="11" id="KW-0963">Cytoplasm</keyword>
<feature type="region of interest" description="Disordered" evidence="26">
    <location>
        <begin position="666"/>
        <end position="746"/>
    </location>
</feature>
<dbReference type="GO" id="GO:0045259">
    <property type="term" value="C:proton-transporting ATP synthase complex"/>
    <property type="evidence" value="ECO:0007669"/>
    <property type="project" value="UniProtKB-KW"/>
</dbReference>
<feature type="compositionally biased region" description="Basic and acidic residues" evidence="26">
    <location>
        <begin position="495"/>
        <end position="505"/>
    </location>
</feature>
<evidence type="ECO:0000256" key="9">
    <source>
        <dbReference type="ARBA" id="ARBA00022448"/>
    </source>
</evidence>
<dbReference type="GO" id="GO:0005743">
    <property type="term" value="C:mitochondrial inner membrane"/>
    <property type="evidence" value="ECO:0007669"/>
    <property type="project" value="UniProtKB-SubCell"/>
</dbReference>
<name>A0A3M7MCH2_9PLEO</name>
<feature type="compositionally biased region" description="Polar residues" evidence="26">
    <location>
        <begin position="618"/>
        <end position="645"/>
    </location>
</feature>
<evidence type="ECO:0000256" key="14">
    <source>
        <dbReference type="ARBA" id="ARBA00022838"/>
    </source>
</evidence>
<comment type="subcellular location">
    <subcellularLocation>
        <location evidence="4">Chromosome</location>
        <location evidence="4">Centromere</location>
        <location evidence="4">Kinetochore</location>
    </subcellularLocation>
    <subcellularLocation>
        <location evidence="2">Cytoplasm</location>
        <location evidence="2">Cytoskeleton</location>
        <location evidence="2">Spindle</location>
    </subcellularLocation>
    <subcellularLocation>
        <location evidence="3">Mitochondrion inner membrane</location>
    </subcellularLocation>
    <subcellularLocation>
        <location evidence="1">Nucleus</location>
    </subcellularLocation>
</comment>
<keyword evidence="23" id="KW-0137">Centromere</keyword>
<evidence type="ECO:0000256" key="23">
    <source>
        <dbReference type="ARBA" id="ARBA00023328"/>
    </source>
</evidence>
<keyword evidence="15" id="KW-0809">Transit peptide</keyword>
<evidence type="ECO:0000256" key="16">
    <source>
        <dbReference type="ARBA" id="ARBA00023065"/>
    </source>
</evidence>
<evidence type="ECO:0000256" key="10">
    <source>
        <dbReference type="ARBA" id="ARBA00022454"/>
    </source>
</evidence>
<evidence type="ECO:0000256" key="17">
    <source>
        <dbReference type="ARBA" id="ARBA00023128"/>
    </source>
</evidence>
<evidence type="ECO:0000256" key="11">
    <source>
        <dbReference type="ARBA" id="ARBA00022490"/>
    </source>
</evidence>
<comment type="similarity">
    <text evidence="6">Belongs to the DASH complex SPC19 family.</text>
</comment>
<accession>A0A3M7MCH2</accession>
<feature type="compositionally biased region" description="Polar residues" evidence="26">
    <location>
        <begin position="526"/>
        <end position="536"/>
    </location>
</feature>
<keyword evidence="21" id="KW-0539">Nucleus</keyword>
<keyword evidence="29" id="KW-1185">Reference proteome</keyword>
<dbReference type="Pfam" id="PF08287">
    <property type="entry name" value="DASH_Spc19"/>
    <property type="match status" value="1"/>
</dbReference>
<dbReference type="GO" id="GO:0046933">
    <property type="term" value="F:proton-transporting ATP synthase activity, rotational mechanism"/>
    <property type="evidence" value="ECO:0007669"/>
    <property type="project" value="InterPro"/>
</dbReference>
<dbReference type="Gene3D" id="6.10.140.880">
    <property type="match status" value="1"/>
</dbReference>
<feature type="region of interest" description="Disordered" evidence="26">
    <location>
        <begin position="199"/>
        <end position="227"/>
    </location>
</feature>
<keyword evidence="19" id="KW-0139">CF(1)</keyword>
<evidence type="ECO:0000256" key="18">
    <source>
        <dbReference type="ARBA" id="ARBA00023136"/>
    </source>
</evidence>
<dbReference type="Gene3D" id="2.60.15.10">
    <property type="entry name" value="F0F1 ATP synthase delta/epsilon subunit, N-terminal"/>
    <property type="match status" value="1"/>
</dbReference>
<comment type="similarity">
    <text evidence="5">Belongs to the ATPase epsilon chain family.</text>
</comment>
<evidence type="ECO:0000313" key="28">
    <source>
        <dbReference type="EMBL" id="RMZ72205.1"/>
    </source>
</evidence>
<evidence type="ECO:0000256" key="2">
    <source>
        <dbReference type="ARBA" id="ARBA00004186"/>
    </source>
</evidence>
<feature type="region of interest" description="Disordered" evidence="26">
    <location>
        <begin position="482"/>
        <end position="652"/>
    </location>
</feature>
<feature type="compositionally biased region" description="Low complexity" evidence="26">
    <location>
        <begin position="207"/>
        <end position="217"/>
    </location>
</feature>
<dbReference type="HAMAP" id="MF_00530">
    <property type="entry name" value="ATP_synth_epsil_bac"/>
    <property type="match status" value="1"/>
</dbReference>
<dbReference type="SUPFAM" id="SSF51344">
    <property type="entry name" value="Epsilon subunit of F1F0-ATP synthase N-terminal domain"/>
    <property type="match status" value="1"/>
</dbReference>
<dbReference type="OrthoDB" id="270171at2759"/>
<dbReference type="PANTHER" id="PTHR28262:SF1">
    <property type="entry name" value="DASH COMPLEX SUBUNIT SPC19"/>
    <property type="match status" value="1"/>
</dbReference>
<evidence type="ECO:0000256" key="7">
    <source>
        <dbReference type="ARBA" id="ARBA00016329"/>
    </source>
</evidence>
<evidence type="ECO:0000256" key="8">
    <source>
        <dbReference type="ARBA" id="ARBA00016960"/>
    </source>
</evidence>
<feature type="region of interest" description="Disordered" evidence="26">
    <location>
        <begin position="1376"/>
        <end position="1396"/>
    </location>
</feature>
<evidence type="ECO:0000256" key="13">
    <source>
        <dbReference type="ARBA" id="ARBA00022792"/>
    </source>
</evidence>
<keyword evidence="17" id="KW-0496">Mitochondrion</keyword>
<feature type="compositionally biased region" description="Polar residues" evidence="26">
    <location>
        <begin position="1021"/>
        <end position="1032"/>
    </location>
</feature>
<dbReference type="InterPro" id="IPR020546">
    <property type="entry name" value="ATP_synth_F1_dsu/esu_N"/>
</dbReference>
<evidence type="ECO:0000256" key="21">
    <source>
        <dbReference type="ARBA" id="ARBA00023242"/>
    </source>
</evidence>
<dbReference type="Proteomes" id="UP000265663">
    <property type="component" value="Unassembled WGS sequence"/>
</dbReference>
<dbReference type="EMBL" id="KE747829">
    <property type="protein sequence ID" value="RMZ72205.1"/>
    <property type="molecule type" value="Genomic_DNA"/>
</dbReference>
<keyword evidence="13" id="KW-0999">Mitochondrion inner membrane</keyword>
<feature type="compositionally biased region" description="Low complexity" evidence="26">
    <location>
        <begin position="678"/>
        <end position="709"/>
    </location>
</feature>
<evidence type="ECO:0000256" key="26">
    <source>
        <dbReference type="SAM" id="MobiDB-lite"/>
    </source>
</evidence>
<feature type="compositionally biased region" description="Polar residues" evidence="26">
    <location>
        <begin position="716"/>
        <end position="746"/>
    </location>
</feature>
<keyword evidence="10" id="KW-0158">Chromosome</keyword>
<evidence type="ECO:0000313" key="29">
    <source>
        <dbReference type="Proteomes" id="UP000265663"/>
    </source>
</evidence>
<evidence type="ECO:0000256" key="1">
    <source>
        <dbReference type="ARBA" id="ARBA00004123"/>
    </source>
</evidence>
<keyword evidence="20" id="KW-0206">Cytoskeleton</keyword>
<proteinExistence type="inferred from homology"/>
<organism evidence="28 29">
    <name type="scientific">Pyrenophora seminiperda CCB06</name>
    <dbReference type="NCBI Taxonomy" id="1302712"/>
    <lineage>
        <taxon>Eukaryota</taxon>
        <taxon>Fungi</taxon>
        <taxon>Dikarya</taxon>
        <taxon>Ascomycota</taxon>
        <taxon>Pezizomycotina</taxon>
        <taxon>Dothideomycetes</taxon>
        <taxon>Pleosporomycetidae</taxon>
        <taxon>Pleosporales</taxon>
        <taxon>Pleosporineae</taxon>
        <taxon>Pleosporaceae</taxon>
        <taxon>Pyrenophora</taxon>
    </lineage>
</organism>
<evidence type="ECO:0000256" key="19">
    <source>
        <dbReference type="ARBA" id="ARBA00023196"/>
    </source>
</evidence>
<dbReference type="InterPro" id="IPR013251">
    <property type="entry name" value="DASH_Spc19"/>
</dbReference>
<dbReference type="GO" id="GO:0005876">
    <property type="term" value="C:spindle microtubule"/>
    <property type="evidence" value="ECO:0007669"/>
    <property type="project" value="InterPro"/>
</dbReference>
<feature type="compositionally biased region" description="Basic and acidic residues" evidence="26">
    <location>
        <begin position="1384"/>
        <end position="1396"/>
    </location>
</feature>
<feature type="compositionally biased region" description="Low complexity" evidence="26">
    <location>
        <begin position="1045"/>
        <end position="1055"/>
    </location>
</feature>
<feature type="compositionally biased region" description="Low complexity" evidence="26">
    <location>
        <begin position="816"/>
        <end position="832"/>
    </location>
</feature>
<sequence length="1876" mass="208773">MQRTGYVKGPHGLGCCSLLSNLFKLHLPAPQCDVTYRFAPETSFREEAFWRVLEGQWIDLRLRWGMGGDAVELRPCGLQNFDFLGVGTRKDRPYLGTTMASPLEGCVASLRNSMQLLDSSINILDDGVSDLPRLAKVLQTTRHFELISESDLQTAQAALLSEIRPEVDNLLKRVENYLDKLERREQSLVAKCDLNDGRLGRDGTGMSGSRPASRSAPRGGGKAVSAQQELRVKALKAKKDRLSYAVETLELQAKQRQRQLRMREFSLVRYHNKNPSYILTCWMHTVHGDLVLGISWHSPKPSPMSPKTLSNFGFHTTNTTSSIMSSLRIARAALRARPAAIARPIQRRGYAEVANDKIKLSLALPHQSIYKSQDVVQVNLPAETGDMGVLANHVASIEQLKPGLVEIIEESGGSKQFFLSGGFAVVQPNSVLSINAVEGYPLEDFSAEAVRNQIGEAQKIANGSGSEADIAEAKIELESYMTPGFNKPTSSSAARTDDTAPREQTRQLPSARKRQGRSEAHAPTPSYEQPKQPRSISSEPTTNSPPPLTNLHHSSEIQSSSHVGHGNLTNTSQNKHPYVPVVDRVGPPCQEPRATASLGRAPSPVDARIEGHPLTASAFESKNQSSIQGLTSQPRDQSRHSQTAVPSLRQPKLVSVRSVKNFFENKASQHPSAPLLPPSATATRPNSASPTRYSSASSPRSSTRDSSSAILHVTKRQSSTGENETSDTADQNASYRVEHSTSSTGSLLRSWTESEAAEAMQSVVPQANVEVDKSVLEVIIRKPTPTVEPKLHDVQGPSENLLRRLSMCRSMSAIETTQTQTTSRCRQSQLESQRSRSYRDIRTAFEEHRKYASERTKESRSRHLTDSCGTSDDAADRPIRKRSSQTSSPNFEIYRDRFGKHVDVRKRPGVNISNYLSYDGSHSPHLSGRDTASSPIPNLDMGIGNLFQNHEAPDYIDNRQGYGRRITQDFGFPGAHTRSRDATRSSRPVQDPGTWVKRACGHFSYMGNTEHREHAQKRTCRQCSARTGQPKQQPLYRQWPGRRITTSPSTSTSSSKIPRKADDRNTRPCQQHTKRIPTDRCGDIFAEDLGQIIDFILKDHANTLQDVIDNIQHSQPSLDKLQKVSGELVQRCRTASCCVYPGSLSCQSSYEHQKVHEASEDVSDSKSAQQQVFLHSLPREAEKLNIGSPGKVGPNINDKHANLLTSIKSVPDLVDLVKSAADDLGVDLESRPSAEDEDMFLNAPCESTPCCSASTSSDEFLDTIDETNIKDEPYNEDMFLNAPCENAVTEDALMIIHKDIDEGRSYDTFTTTSSQSGTTSLVTEDIYEFKDISSEEIGVWLQVARSELSTVIDSASTESSTLSRLDIQSEFRREERSGYLQQQLHEEQSTAREPERIASPLVHHFTIYGLPKESFPLPAKKRIPLPVNLTSTESEVELLASPDMPDDNFSKETKIEEPACYKVLPGPEESSFFSEKGLRTHLLIERIGRLHGVPIIEHGRGLGKCSSASSESSCCVEDVGKHQPLIPKETISEEEPKRTSKTGLSFISESSVLPKSQRGAEGFPSVLSKVKTSRMKALPKFNRNVPRVHSRPRKQDHRRNSAVAGVVAPPPETFQNDMELAILSTAPVEKPMNLANSPLEQHYPPASSYPQQEIPACTKSDTQIPLPKLRSLTKTRKRRWFRWGPKSKEQSCPLKILVPQLQPRVFAFPQLLSLKTSAMTEDPALLLSERMSIYQDNSSFTLSKICIAMHSIQFSKAAETRRVPSPQFFTETTTSIHGYTPQFAEIQHRQRRTATQRPEPHQCGRYVHKEDLELMRNVTGLFAKEAHRSPPSPAYRDADEQKTATVCLKRLFQRAENMTRIHKQKCDHRHIMLRVH</sequence>
<feature type="region of interest" description="Disordered" evidence="26">
    <location>
        <begin position="1021"/>
        <end position="1074"/>
    </location>
</feature>
<feature type="region of interest" description="Disordered" evidence="26">
    <location>
        <begin position="814"/>
        <end position="837"/>
    </location>
</feature>
<feature type="domain" description="ATP synthase F1 complex delta/epsilon subunit N-terminal" evidence="27">
    <location>
        <begin position="359"/>
        <end position="431"/>
    </location>
</feature>
<dbReference type="CDD" id="cd12152">
    <property type="entry name" value="F1-ATPase_delta"/>
    <property type="match status" value="1"/>
</dbReference>
<evidence type="ECO:0000256" key="5">
    <source>
        <dbReference type="ARBA" id="ARBA00005712"/>
    </source>
</evidence>
<keyword evidence="14" id="KW-0995">Kinetochore</keyword>
<evidence type="ECO:0000256" key="24">
    <source>
        <dbReference type="ARBA" id="ARBA00031669"/>
    </source>
</evidence>
<evidence type="ECO:0000256" key="6">
    <source>
        <dbReference type="ARBA" id="ARBA00008952"/>
    </source>
</evidence>
<dbReference type="Pfam" id="PF02823">
    <property type="entry name" value="ATP-synt_DE_N"/>
    <property type="match status" value="1"/>
</dbReference>
<feature type="region of interest" description="Disordered" evidence="26">
    <location>
        <begin position="970"/>
        <end position="993"/>
    </location>
</feature>
<keyword evidence="22" id="KW-0066">ATP synthesis</keyword>
<dbReference type="GO" id="GO:0042729">
    <property type="term" value="C:DASH complex"/>
    <property type="evidence" value="ECO:0007669"/>
    <property type="project" value="InterPro"/>
</dbReference>
<keyword evidence="16" id="KW-0406">Ion transport</keyword>
<dbReference type="GO" id="GO:0008608">
    <property type="term" value="P:attachment of spindle microtubules to kinetochore"/>
    <property type="evidence" value="ECO:0007669"/>
    <property type="project" value="InterPro"/>
</dbReference>
<evidence type="ECO:0000256" key="12">
    <source>
        <dbReference type="ARBA" id="ARBA00022781"/>
    </source>
</evidence>
<dbReference type="PANTHER" id="PTHR28262">
    <property type="entry name" value="DASH COMPLEX SUBUNIT SPC19"/>
    <property type="match status" value="1"/>
</dbReference>
<keyword evidence="9" id="KW-0813">Transport</keyword>
<dbReference type="InterPro" id="IPR036771">
    <property type="entry name" value="ATPsynth_dsu/esu_N"/>
</dbReference>
<reference evidence="28 29" key="1">
    <citation type="journal article" date="2014" name="PLoS ONE">
        <title>De novo Genome Assembly of the Fungal Plant Pathogen Pyrenophora semeniperda.</title>
        <authorList>
            <person name="Soliai M.M."/>
            <person name="Meyer S.E."/>
            <person name="Udall J.A."/>
            <person name="Elzinga D.E."/>
            <person name="Hermansen R.A."/>
            <person name="Bodily P.M."/>
            <person name="Hart A.A."/>
            <person name="Coleman C.E."/>
        </authorList>
    </citation>
    <scope>NUCLEOTIDE SEQUENCE [LARGE SCALE GENOMIC DNA]</scope>
    <source>
        <strain evidence="28 29">CCB06</strain>
        <tissue evidence="28">Mycelium</tissue>
    </source>
</reference>
<protein>
    <recommendedName>
        <fullName evidence="8">ATP synthase subunit delta, mitochondrial</fullName>
    </recommendedName>
    <alternativeName>
        <fullName evidence="7">DASH complex subunit SPC19</fullName>
    </alternativeName>
    <alternativeName>
        <fullName evidence="24">F-ATPase delta subunit</fullName>
    </alternativeName>
    <alternativeName>
        <fullName evidence="25">Outer kinetochore protein SPC19</fullName>
    </alternativeName>
</protein>
<feature type="compositionally biased region" description="Polar residues" evidence="26">
    <location>
        <begin position="556"/>
        <end position="575"/>
    </location>
</feature>
<feature type="region of interest" description="Disordered" evidence="26">
    <location>
        <begin position="849"/>
        <end position="891"/>
    </location>
</feature>
<dbReference type="InterPro" id="IPR001469">
    <property type="entry name" value="ATP_synth_F1_dsu/esu"/>
</dbReference>
<evidence type="ECO:0000256" key="22">
    <source>
        <dbReference type="ARBA" id="ARBA00023310"/>
    </source>
</evidence>
<evidence type="ECO:0000256" key="20">
    <source>
        <dbReference type="ARBA" id="ARBA00023212"/>
    </source>
</evidence>
<dbReference type="FunFam" id="2.60.15.10:FF:000003">
    <property type="entry name" value="ATP synthase subunit delta, mitochondrial"/>
    <property type="match status" value="1"/>
</dbReference>
<evidence type="ECO:0000256" key="3">
    <source>
        <dbReference type="ARBA" id="ARBA00004273"/>
    </source>
</evidence>
<keyword evidence="18" id="KW-0472">Membrane</keyword>
<evidence type="ECO:0000256" key="4">
    <source>
        <dbReference type="ARBA" id="ARBA00004629"/>
    </source>
</evidence>
<evidence type="ECO:0000256" key="15">
    <source>
        <dbReference type="ARBA" id="ARBA00022946"/>
    </source>
</evidence>
<evidence type="ECO:0000256" key="25">
    <source>
        <dbReference type="ARBA" id="ARBA00032583"/>
    </source>
</evidence>
<keyword evidence="12" id="KW-0375">Hydrogen ion transport</keyword>